<reference evidence="2 3" key="1">
    <citation type="submission" date="2015-03" db="EMBL/GenBank/DDBJ databases">
        <authorList>
            <person name="Hassan Y.I."/>
            <person name="Lepp D."/>
            <person name="Zhou T."/>
        </authorList>
    </citation>
    <scope>NUCLEOTIDE SEQUENCE [LARGE SCALE GENOMIC DNA]</scope>
    <source>
        <strain evidence="2 3">DSM 17137</strain>
    </source>
</reference>
<dbReference type="PANTHER" id="PTHR33164:SF95">
    <property type="entry name" value="TRANSCRIPTIONAL REGULATOR"/>
    <property type="match status" value="1"/>
</dbReference>
<dbReference type="AlphaFoldDB" id="A0A0F5LWK4"/>
<protein>
    <recommendedName>
        <fullName evidence="1">HTH marR-type domain-containing protein</fullName>
    </recommendedName>
</protein>
<accession>A0A0F5LWK4</accession>
<dbReference type="GO" id="GO:0006950">
    <property type="term" value="P:response to stress"/>
    <property type="evidence" value="ECO:0007669"/>
    <property type="project" value="TreeGrafter"/>
</dbReference>
<gene>
    <name evidence="2" type="ORF">VW29_00980</name>
</gene>
<sequence length="144" mass="15320">MTDPHETADLLERQDSRLLSQVAVLVGRQVGAALEARGATKHDFAVLATLDQYGPDSQANLARRTRIDRSDMVAALSGLEAAGAVVRDVDATDRRRNVVALSAAGRARLAELAAALEVAQAQAMAPLDAAERDVLRGLLRKLRG</sequence>
<dbReference type="InterPro" id="IPR036388">
    <property type="entry name" value="WH-like_DNA-bd_sf"/>
</dbReference>
<dbReference type="PROSITE" id="PS50995">
    <property type="entry name" value="HTH_MARR_2"/>
    <property type="match status" value="1"/>
</dbReference>
<dbReference type="SMART" id="SM00347">
    <property type="entry name" value="HTH_MARR"/>
    <property type="match status" value="1"/>
</dbReference>
<evidence type="ECO:0000259" key="1">
    <source>
        <dbReference type="PROSITE" id="PS50995"/>
    </source>
</evidence>
<evidence type="ECO:0000313" key="2">
    <source>
        <dbReference type="EMBL" id="KKB86713.1"/>
    </source>
</evidence>
<dbReference type="EMBL" id="LAJF01000022">
    <property type="protein sequence ID" value="KKB86713.1"/>
    <property type="molecule type" value="Genomic_DNA"/>
</dbReference>
<dbReference type="PANTHER" id="PTHR33164">
    <property type="entry name" value="TRANSCRIPTIONAL REGULATOR, MARR FAMILY"/>
    <property type="match status" value="1"/>
</dbReference>
<dbReference type="SUPFAM" id="SSF46785">
    <property type="entry name" value="Winged helix' DNA-binding domain"/>
    <property type="match status" value="1"/>
</dbReference>
<evidence type="ECO:0000313" key="3">
    <source>
        <dbReference type="Proteomes" id="UP000033608"/>
    </source>
</evidence>
<keyword evidence="3" id="KW-1185">Reference proteome</keyword>
<dbReference type="Gene3D" id="1.10.10.10">
    <property type="entry name" value="Winged helix-like DNA-binding domain superfamily/Winged helix DNA-binding domain"/>
    <property type="match status" value="1"/>
</dbReference>
<feature type="domain" description="HTH marR-type" evidence="1">
    <location>
        <begin position="12"/>
        <end position="144"/>
    </location>
</feature>
<dbReference type="InterPro" id="IPR000835">
    <property type="entry name" value="HTH_MarR-typ"/>
</dbReference>
<dbReference type="Proteomes" id="UP000033608">
    <property type="component" value="Unassembled WGS sequence"/>
</dbReference>
<dbReference type="GO" id="GO:0003700">
    <property type="term" value="F:DNA-binding transcription factor activity"/>
    <property type="evidence" value="ECO:0007669"/>
    <property type="project" value="InterPro"/>
</dbReference>
<organism evidence="2 3">
    <name type="scientific">Devosia limi DSM 17137</name>
    <dbReference type="NCBI Taxonomy" id="1121477"/>
    <lineage>
        <taxon>Bacteria</taxon>
        <taxon>Pseudomonadati</taxon>
        <taxon>Pseudomonadota</taxon>
        <taxon>Alphaproteobacteria</taxon>
        <taxon>Hyphomicrobiales</taxon>
        <taxon>Devosiaceae</taxon>
        <taxon>Devosia</taxon>
    </lineage>
</organism>
<dbReference type="STRING" id="1121477.SAMN02745223_01210"/>
<dbReference type="InterPro" id="IPR039422">
    <property type="entry name" value="MarR/SlyA-like"/>
</dbReference>
<proteinExistence type="predicted"/>
<dbReference type="PATRIC" id="fig|1121477.3.peg.1237"/>
<comment type="caution">
    <text evidence="2">The sequence shown here is derived from an EMBL/GenBank/DDBJ whole genome shotgun (WGS) entry which is preliminary data.</text>
</comment>
<dbReference type="InterPro" id="IPR036390">
    <property type="entry name" value="WH_DNA-bd_sf"/>
</dbReference>
<name>A0A0F5LWK4_9HYPH</name>
<dbReference type="Pfam" id="PF12802">
    <property type="entry name" value="MarR_2"/>
    <property type="match status" value="1"/>
</dbReference>
<dbReference type="PRINTS" id="PR00598">
    <property type="entry name" value="HTHMARR"/>
</dbReference>